<feature type="compositionally biased region" description="Basic and acidic residues" evidence="1">
    <location>
        <begin position="28"/>
        <end position="40"/>
    </location>
</feature>
<organism evidence="2 3">
    <name type="scientific">Segatella salivae DSM 15606</name>
    <dbReference type="NCBI Taxonomy" id="888832"/>
    <lineage>
        <taxon>Bacteria</taxon>
        <taxon>Pseudomonadati</taxon>
        <taxon>Bacteroidota</taxon>
        <taxon>Bacteroidia</taxon>
        <taxon>Bacteroidales</taxon>
        <taxon>Prevotellaceae</taxon>
        <taxon>Segatella</taxon>
    </lineage>
</organism>
<sequence>MGLVDEGREIKPRFQRFVASPPATLWNGERETKPHPQPLSEERGEWLVMKMEGVILGLIGGGDVVDNKA</sequence>
<comment type="caution">
    <text evidence="2">The sequence shown here is derived from an EMBL/GenBank/DDBJ whole genome shotgun (WGS) entry which is preliminary data.</text>
</comment>
<dbReference type="AlphaFoldDB" id="E6MQU1"/>
<protein>
    <submittedName>
        <fullName evidence="2">Uncharacterized protein</fullName>
    </submittedName>
</protein>
<dbReference type="HOGENOM" id="CLU_2772497_0_0_10"/>
<dbReference type="Proteomes" id="UP000003874">
    <property type="component" value="Unassembled WGS sequence"/>
</dbReference>
<feature type="region of interest" description="Disordered" evidence="1">
    <location>
        <begin position="21"/>
        <end position="40"/>
    </location>
</feature>
<keyword evidence="3" id="KW-1185">Reference proteome</keyword>
<evidence type="ECO:0000313" key="3">
    <source>
        <dbReference type="Proteomes" id="UP000003874"/>
    </source>
</evidence>
<evidence type="ECO:0000256" key="1">
    <source>
        <dbReference type="SAM" id="MobiDB-lite"/>
    </source>
</evidence>
<proteinExistence type="predicted"/>
<gene>
    <name evidence="2" type="ORF">HMPREF9420_1859</name>
</gene>
<evidence type="ECO:0000313" key="2">
    <source>
        <dbReference type="EMBL" id="EFV04005.1"/>
    </source>
</evidence>
<reference evidence="2 3" key="1">
    <citation type="submission" date="2010-12" db="EMBL/GenBank/DDBJ databases">
        <authorList>
            <person name="Muzny D."/>
            <person name="Qin X."/>
            <person name="Deng J."/>
            <person name="Jiang H."/>
            <person name="Liu Y."/>
            <person name="Qu J."/>
            <person name="Song X.-Z."/>
            <person name="Zhang L."/>
            <person name="Thornton R."/>
            <person name="Coyle M."/>
            <person name="Francisco L."/>
            <person name="Jackson L."/>
            <person name="Javaid M."/>
            <person name="Korchina V."/>
            <person name="Kovar C."/>
            <person name="Mata R."/>
            <person name="Mathew T."/>
            <person name="Ngo R."/>
            <person name="Nguyen L."/>
            <person name="Nguyen N."/>
            <person name="Okwuonu G."/>
            <person name="Ongeri F."/>
            <person name="Pham C."/>
            <person name="Simmons D."/>
            <person name="Wilczek-Boney K."/>
            <person name="Hale W."/>
            <person name="Jakkamsetti A."/>
            <person name="Pham P."/>
            <person name="Ruth R."/>
            <person name="San Lucas F."/>
            <person name="Warren J."/>
            <person name="Zhang J."/>
            <person name="Zhao Z."/>
            <person name="Zhou C."/>
            <person name="Zhu D."/>
            <person name="Lee S."/>
            <person name="Bess C."/>
            <person name="Blankenburg K."/>
            <person name="Forbes L."/>
            <person name="Fu Q."/>
            <person name="Gubbala S."/>
            <person name="Hirani K."/>
            <person name="Jayaseelan J.C."/>
            <person name="Lara F."/>
            <person name="Munidasa M."/>
            <person name="Palculict T."/>
            <person name="Patil S."/>
            <person name="Pu L.-L."/>
            <person name="Saada N."/>
            <person name="Tang L."/>
            <person name="Weissenberger G."/>
            <person name="Zhu Y."/>
            <person name="Hemphill L."/>
            <person name="Shang Y."/>
            <person name="Youmans B."/>
            <person name="Ayvaz T."/>
            <person name="Ross M."/>
            <person name="Santibanez J."/>
            <person name="Aqrawi P."/>
            <person name="Gross S."/>
            <person name="Joshi V."/>
            <person name="Fowler G."/>
            <person name="Nazareth L."/>
            <person name="Reid J."/>
            <person name="Worley K."/>
            <person name="Petrosino J."/>
            <person name="Highlander S."/>
            <person name="Gibbs R."/>
        </authorList>
    </citation>
    <scope>NUCLEOTIDE SEQUENCE [LARGE SCALE GENOMIC DNA]</scope>
    <source>
        <strain evidence="2 3">DSM 15606</strain>
    </source>
</reference>
<accession>E6MQU1</accession>
<name>E6MQU1_9BACT</name>
<dbReference type="EMBL" id="AEQO01000151">
    <property type="protein sequence ID" value="EFV04005.1"/>
    <property type="molecule type" value="Genomic_DNA"/>
</dbReference>